<accession>A0AAX3W5D1</accession>
<dbReference type="Pfam" id="PF19459">
    <property type="entry name" value="DUF5996"/>
    <property type="match status" value="1"/>
</dbReference>
<proteinExistence type="predicted"/>
<reference evidence="1" key="1">
    <citation type="journal article" date="2023" name="Antibiotics">
        <title>Prevalence and Molecular Characterization of Methicillin-Resistant Staphylococci (MRS) and Mammaliicocci (MRM) in Dromedary Camels from Algeria: First Detection of SCCmec-mecC Hybrid in Methicillin-Resistant Mammaliicoccus lentus.</title>
        <authorList>
            <person name="Belhout C."/>
            <person name="Boyen F."/>
            <person name="Vereecke N."/>
            <person name="Theuns S."/>
            <person name="Taibi N."/>
            <person name="Stegger M."/>
            <person name="de la Fe-Rodriguez P.Y."/>
            <person name="Bouayad L."/>
            <person name="Elgroud R."/>
            <person name="Butaye P."/>
        </authorList>
    </citation>
    <scope>NUCLEOTIDE SEQUENCE</scope>
    <source>
        <strain evidence="1">7048</strain>
    </source>
</reference>
<dbReference type="EMBL" id="CP118848">
    <property type="protein sequence ID" value="WHI60503.1"/>
    <property type="molecule type" value="Genomic_DNA"/>
</dbReference>
<dbReference type="AlphaFoldDB" id="A0AAX3W5D1"/>
<sequence>MLLKEWENEKETLHLLSQILGKYKLECSYQEPQWEHVILDITVEGFTTGMLHYKDKDSYITVNLIDHVIEIRVDRNKESIELKNGLSIQYYYSEIKKVLEKHGLDMQINTTPQEFPDTTPFEKDSHHHHYDSEISAKVLDLMKFAYHAEAQFISSLRTRRVKPGLFWGTFDISSIIVYNSHQPFEDDSKIIERAAFDEEMIEFGFWFGDDNFKGPTFFVLPYPFADKKFECNDKFPEGSYFDENLDEFIIEVSNYNNDTIQDVVKFFYESYSIFKDDLEWKNCEHFHLPLKMKENNLK</sequence>
<name>A0AAX3W5D1_MAMLE</name>
<organism evidence="1 2">
    <name type="scientific">Mammaliicoccus lentus</name>
    <name type="common">Staphylococcus lentus</name>
    <dbReference type="NCBI Taxonomy" id="42858"/>
    <lineage>
        <taxon>Bacteria</taxon>
        <taxon>Bacillati</taxon>
        <taxon>Bacillota</taxon>
        <taxon>Bacilli</taxon>
        <taxon>Bacillales</taxon>
        <taxon>Staphylococcaceae</taxon>
        <taxon>Mammaliicoccus</taxon>
    </lineage>
</organism>
<gene>
    <name evidence="1" type="ORF">PYH69_02425</name>
</gene>
<dbReference type="Proteomes" id="UP001223261">
    <property type="component" value="Chromosome"/>
</dbReference>
<dbReference type="InterPro" id="IPR046038">
    <property type="entry name" value="DUF5996"/>
</dbReference>
<evidence type="ECO:0000313" key="1">
    <source>
        <dbReference type="EMBL" id="WHI60503.1"/>
    </source>
</evidence>
<dbReference type="RefSeq" id="WP_282862610.1">
    <property type="nucleotide sequence ID" value="NZ_CP118848.1"/>
</dbReference>
<protein>
    <submittedName>
        <fullName evidence="1">DUF5996 family protein</fullName>
    </submittedName>
</protein>
<evidence type="ECO:0000313" key="2">
    <source>
        <dbReference type="Proteomes" id="UP001223261"/>
    </source>
</evidence>